<name>A0A9J7J294_SPOLT</name>
<proteinExistence type="predicted"/>
<sequence>MTSNTVKCANCNVVIDELLSFIVNKIDVMDHDSLLRLCVTAFNSEEVEKSKKLLFDSITTDIRNIKRKGKGESKMQKDLDDIVIVIKSIDPEIMPVFVAKDLQKLPPVTFDHIDVTGLLKKLLLISSQVKDIQESYVSKELLESKLSSFTLDSESVKDKEKKIVYIAGSGPVTLKSAVEVSQAQVPLDKGGRGPSHSHPLRTDAHECESMTMSPSDDALIDQNELAIRAGERKQDKLTGLDVNNSVATVLNRNEERSPREQTSFVDVIRRDDGCR</sequence>
<protein>
    <submittedName>
        <fullName evidence="2">Uncharacterized protein LOC111361814</fullName>
    </submittedName>
</protein>
<accession>A0A9J7J294</accession>
<evidence type="ECO:0000313" key="2">
    <source>
        <dbReference type="RefSeq" id="XP_022833993.1"/>
    </source>
</evidence>
<evidence type="ECO:0000313" key="1">
    <source>
        <dbReference type="Proteomes" id="UP000301870"/>
    </source>
</evidence>
<dbReference type="OrthoDB" id="7477592at2759"/>
<keyword evidence="1" id="KW-1185">Reference proteome</keyword>
<dbReference type="Proteomes" id="UP000301870">
    <property type="component" value="Unplaced"/>
</dbReference>
<dbReference type="AlphaFoldDB" id="A0A9J7J294"/>
<reference evidence="2" key="1">
    <citation type="submission" date="2025-08" db="UniProtKB">
        <authorList>
            <consortium name="RefSeq"/>
        </authorList>
    </citation>
    <scope>IDENTIFICATION</scope>
    <source>
        <strain evidence="2">Ishihara</strain>
        <tissue evidence="2">Whole body</tissue>
    </source>
</reference>
<dbReference type="RefSeq" id="XP_022833993.1">
    <property type="nucleotide sequence ID" value="XM_022978225.1"/>
</dbReference>
<gene>
    <name evidence="2" type="primary">LOC111361814</name>
</gene>
<dbReference type="KEGG" id="sliu:111361814"/>
<organism evidence="1 2">
    <name type="scientific">Spodoptera litura</name>
    <name type="common">Asian cotton leafworm</name>
    <dbReference type="NCBI Taxonomy" id="69820"/>
    <lineage>
        <taxon>Eukaryota</taxon>
        <taxon>Metazoa</taxon>
        <taxon>Ecdysozoa</taxon>
        <taxon>Arthropoda</taxon>
        <taxon>Hexapoda</taxon>
        <taxon>Insecta</taxon>
        <taxon>Pterygota</taxon>
        <taxon>Neoptera</taxon>
        <taxon>Endopterygota</taxon>
        <taxon>Lepidoptera</taxon>
        <taxon>Glossata</taxon>
        <taxon>Ditrysia</taxon>
        <taxon>Noctuoidea</taxon>
        <taxon>Noctuidae</taxon>
        <taxon>Amphipyrinae</taxon>
        <taxon>Spodoptera</taxon>
    </lineage>
</organism>
<dbReference type="GeneID" id="111361814"/>